<dbReference type="EMBL" id="DLUI01000049">
    <property type="protein sequence ID" value="DAB38969.1"/>
    <property type="molecule type" value="Genomic_DNA"/>
</dbReference>
<name>A0A2D3WNZ6_9BACT</name>
<dbReference type="AlphaFoldDB" id="A0A2D3WNZ6"/>
<dbReference type="InterPro" id="IPR036890">
    <property type="entry name" value="HATPase_C_sf"/>
</dbReference>
<dbReference type="InterPro" id="IPR005467">
    <property type="entry name" value="His_kinase_dom"/>
</dbReference>
<comment type="catalytic activity">
    <reaction evidence="1">
        <text>ATP + protein L-histidine = ADP + protein N-phospho-L-histidine.</text>
        <dbReference type="EC" id="2.7.13.3"/>
    </reaction>
</comment>
<evidence type="ECO:0000256" key="5">
    <source>
        <dbReference type="ARBA" id="ARBA00022777"/>
    </source>
</evidence>
<dbReference type="Proteomes" id="UP000228859">
    <property type="component" value="Unassembled WGS sequence"/>
</dbReference>
<feature type="non-terminal residue" evidence="7">
    <location>
        <position position="1"/>
    </location>
</feature>
<dbReference type="SMART" id="SM00387">
    <property type="entry name" value="HATPase_c"/>
    <property type="match status" value="1"/>
</dbReference>
<keyword evidence="3" id="KW-0597">Phosphoprotein</keyword>
<dbReference type="InterPro" id="IPR004358">
    <property type="entry name" value="Sig_transdc_His_kin-like_C"/>
</dbReference>
<organism evidence="7 8">
    <name type="scientific">Sulfuricurvum kujiense</name>
    <dbReference type="NCBI Taxonomy" id="148813"/>
    <lineage>
        <taxon>Bacteria</taxon>
        <taxon>Pseudomonadati</taxon>
        <taxon>Campylobacterota</taxon>
        <taxon>Epsilonproteobacteria</taxon>
        <taxon>Campylobacterales</taxon>
        <taxon>Sulfurimonadaceae</taxon>
        <taxon>Sulfuricurvum</taxon>
    </lineage>
</organism>
<dbReference type="FunFam" id="3.30.565.10:FF:000016">
    <property type="entry name" value="Chemotaxis protein CheA, putative"/>
    <property type="match status" value="1"/>
</dbReference>
<dbReference type="GO" id="GO:0004673">
    <property type="term" value="F:protein histidine kinase activity"/>
    <property type="evidence" value="ECO:0007669"/>
    <property type="project" value="UniProtKB-EC"/>
</dbReference>
<evidence type="ECO:0000256" key="4">
    <source>
        <dbReference type="ARBA" id="ARBA00022679"/>
    </source>
</evidence>
<dbReference type="SUPFAM" id="SSF55874">
    <property type="entry name" value="ATPase domain of HSP90 chaperone/DNA topoisomerase II/histidine kinase"/>
    <property type="match status" value="1"/>
</dbReference>
<dbReference type="EC" id="2.7.13.3" evidence="2"/>
<dbReference type="RefSeq" id="WP_303662869.1">
    <property type="nucleotide sequence ID" value="NZ_DLUI01000049.1"/>
</dbReference>
<evidence type="ECO:0000313" key="8">
    <source>
        <dbReference type="Proteomes" id="UP000228859"/>
    </source>
</evidence>
<evidence type="ECO:0000256" key="1">
    <source>
        <dbReference type="ARBA" id="ARBA00000085"/>
    </source>
</evidence>
<accession>A0A2D3WNZ6</accession>
<evidence type="ECO:0000256" key="3">
    <source>
        <dbReference type="ARBA" id="ARBA00022553"/>
    </source>
</evidence>
<dbReference type="PANTHER" id="PTHR43395">
    <property type="entry name" value="SENSOR HISTIDINE KINASE CHEA"/>
    <property type="match status" value="1"/>
</dbReference>
<reference evidence="7 8" key="1">
    <citation type="journal article" date="2017" name="Front. Microbiol.">
        <title>Comparative Genomic Analysis of the Class Epsilonproteobacteria and Proposed Reclassification to Epsilonbacteraeota (phyl. nov.).</title>
        <authorList>
            <person name="Waite D.W."/>
            <person name="Vanwonterghem I."/>
            <person name="Rinke C."/>
            <person name="Parks D.H."/>
            <person name="Zhang Y."/>
            <person name="Takai K."/>
            <person name="Sievert S.M."/>
            <person name="Simon J."/>
            <person name="Campbell B.J."/>
            <person name="Hanson T.E."/>
            <person name="Woyke T."/>
            <person name="Klotz M.G."/>
            <person name="Hugenholtz P."/>
        </authorList>
    </citation>
    <scope>NUCLEOTIDE SEQUENCE [LARGE SCALE GENOMIC DNA]</scope>
    <source>
        <strain evidence="7">UBA12443</strain>
    </source>
</reference>
<sequence length="326" mass="37539">EGFIVWERTPQQNLTELYRVIHTYKGLFAQKDFMTTLQGLHKVESRLSQWLQDETISNEILQTMLKKIDFELWLKKDTDILRDTLGDDFMDRKTTITIDDETYETLQNKILELIDAQPEECHELLELLEVIKGLKYKPIGEYFASLPKYVELLGERLEKSLNAMEIRDETNVSVGEVFRGFAKSLIHIIRNSVDHGIESPEERVEREKEEEGNIFFDIAETEDTVIVKISDDGRGIDKDKLKQKAVDGGFRTPQELEDEESVIELLFEDYLSTKEEINDLSGRGIGLASVRSELLKLGGSYKVISELGKGTRFEFVIPKKSLLRGI</sequence>
<proteinExistence type="predicted"/>
<feature type="domain" description="Histidine kinase" evidence="6">
    <location>
        <begin position="185"/>
        <end position="321"/>
    </location>
</feature>
<keyword evidence="4" id="KW-0808">Transferase</keyword>
<evidence type="ECO:0000256" key="2">
    <source>
        <dbReference type="ARBA" id="ARBA00012438"/>
    </source>
</evidence>
<dbReference type="InterPro" id="IPR003594">
    <property type="entry name" value="HATPase_dom"/>
</dbReference>
<keyword evidence="5" id="KW-0418">Kinase</keyword>
<dbReference type="Pfam" id="PF02518">
    <property type="entry name" value="HATPase_c"/>
    <property type="match status" value="1"/>
</dbReference>
<protein>
    <recommendedName>
        <fullName evidence="2">histidine kinase</fullName>
        <ecNumber evidence="2">2.7.13.3</ecNumber>
    </recommendedName>
</protein>
<dbReference type="PANTHER" id="PTHR43395:SF10">
    <property type="entry name" value="CHEMOTAXIS PROTEIN CHEA"/>
    <property type="match status" value="1"/>
</dbReference>
<dbReference type="PROSITE" id="PS50109">
    <property type="entry name" value="HIS_KIN"/>
    <property type="match status" value="1"/>
</dbReference>
<gene>
    <name evidence="7" type="ORF">CFH83_03185</name>
</gene>
<dbReference type="Gene3D" id="3.30.565.10">
    <property type="entry name" value="Histidine kinase-like ATPase, C-terminal domain"/>
    <property type="match status" value="1"/>
</dbReference>
<evidence type="ECO:0000259" key="6">
    <source>
        <dbReference type="PROSITE" id="PS50109"/>
    </source>
</evidence>
<evidence type="ECO:0000313" key="7">
    <source>
        <dbReference type="EMBL" id="DAB38969.1"/>
    </source>
</evidence>
<dbReference type="PRINTS" id="PR00344">
    <property type="entry name" value="BCTRLSENSOR"/>
</dbReference>
<comment type="caution">
    <text evidence="7">The sequence shown here is derived from an EMBL/GenBank/DDBJ whole genome shotgun (WGS) entry which is preliminary data.</text>
</comment>
<dbReference type="InterPro" id="IPR051315">
    <property type="entry name" value="Bact_Chemotaxis_CheA"/>
</dbReference>